<gene>
    <name evidence="2" type="ORF">SARC_03728</name>
</gene>
<organism evidence="2 3">
    <name type="scientific">Sphaeroforma arctica JP610</name>
    <dbReference type="NCBI Taxonomy" id="667725"/>
    <lineage>
        <taxon>Eukaryota</taxon>
        <taxon>Ichthyosporea</taxon>
        <taxon>Ichthyophonida</taxon>
        <taxon>Sphaeroforma</taxon>
    </lineage>
</organism>
<dbReference type="Proteomes" id="UP000054560">
    <property type="component" value="Unassembled WGS sequence"/>
</dbReference>
<dbReference type="RefSeq" id="XP_014157943.1">
    <property type="nucleotide sequence ID" value="XM_014302468.1"/>
</dbReference>
<dbReference type="EMBL" id="KQ241792">
    <property type="protein sequence ID" value="KNC84041.1"/>
    <property type="molecule type" value="Genomic_DNA"/>
</dbReference>
<feature type="compositionally biased region" description="Polar residues" evidence="1">
    <location>
        <begin position="1"/>
        <end position="10"/>
    </location>
</feature>
<dbReference type="GeneID" id="25904232"/>
<evidence type="ECO:0000256" key="1">
    <source>
        <dbReference type="SAM" id="MobiDB-lite"/>
    </source>
</evidence>
<name>A0A0L0G5E6_9EUKA</name>
<feature type="compositionally biased region" description="Polar residues" evidence="1">
    <location>
        <begin position="73"/>
        <end position="82"/>
    </location>
</feature>
<dbReference type="AlphaFoldDB" id="A0A0L0G5E6"/>
<evidence type="ECO:0000313" key="3">
    <source>
        <dbReference type="Proteomes" id="UP000054560"/>
    </source>
</evidence>
<protein>
    <submittedName>
        <fullName evidence="2">Uncharacterized protein</fullName>
    </submittedName>
</protein>
<feature type="compositionally biased region" description="Polar residues" evidence="1">
    <location>
        <begin position="97"/>
        <end position="107"/>
    </location>
</feature>
<proteinExistence type="predicted"/>
<sequence length="141" mass="15719">MSKNILTSPQHMDITPIEEEQSNPMLTRSQKKDAAFGPLKNTAVIVAVDVIQYQPIDSEVYLNSHEKDGSPSEDATTTVFTDTHSKPKGKEKVVVSESPNVHQSSLDYETMDHPTTAKYSYESMDVQKKNKTTTCTGTTFY</sequence>
<evidence type="ECO:0000313" key="2">
    <source>
        <dbReference type="EMBL" id="KNC84041.1"/>
    </source>
</evidence>
<reference evidence="2 3" key="1">
    <citation type="submission" date="2011-02" db="EMBL/GenBank/DDBJ databases">
        <title>The Genome Sequence of Sphaeroforma arctica JP610.</title>
        <authorList>
            <consortium name="The Broad Institute Genome Sequencing Platform"/>
            <person name="Russ C."/>
            <person name="Cuomo C."/>
            <person name="Young S.K."/>
            <person name="Zeng Q."/>
            <person name="Gargeya S."/>
            <person name="Alvarado L."/>
            <person name="Berlin A."/>
            <person name="Chapman S.B."/>
            <person name="Chen Z."/>
            <person name="Freedman E."/>
            <person name="Gellesch M."/>
            <person name="Goldberg J."/>
            <person name="Griggs A."/>
            <person name="Gujja S."/>
            <person name="Heilman E."/>
            <person name="Heiman D."/>
            <person name="Howarth C."/>
            <person name="Mehta T."/>
            <person name="Neiman D."/>
            <person name="Pearson M."/>
            <person name="Roberts A."/>
            <person name="Saif S."/>
            <person name="Shea T."/>
            <person name="Shenoy N."/>
            <person name="Sisk P."/>
            <person name="Stolte C."/>
            <person name="Sykes S."/>
            <person name="White J."/>
            <person name="Yandava C."/>
            <person name="Burger G."/>
            <person name="Gray M.W."/>
            <person name="Holland P.W.H."/>
            <person name="King N."/>
            <person name="Lang F.B.F."/>
            <person name="Roger A.J."/>
            <person name="Ruiz-Trillo I."/>
            <person name="Haas B."/>
            <person name="Nusbaum C."/>
            <person name="Birren B."/>
        </authorList>
    </citation>
    <scope>NUCLEOTIDE SEQUENCE [LARGE SCALE GENOMIC DNA]</scope>
    <source>
        <strain evidence="2 3">JP610</strain>
    </source>
</reference>
<feature type="compositionally biased region" description="Basic and acidic residues" evidence="1">
    <location>
        <begin position="83"/>
        <end position="94"/>
    </location>
</feature>
<keyword evidence="3" id="KW-1185">Reference proteome</keyword>
<accession>A0A0L0G5E6</accession>
<feature type="region of interest" description="Disordered" evidence="1">
    <location>
        <begin position="1"/>
        <end position="29"/>
    </location>
</feature>
<feature type="region of interest" description="Disordered" evidence="1">
    <location>
        <begin position="63"/>
        <end position="109"/>
    </location>
</feature>